<dbReference type="Gene3D" id="3.40.50.1820">
    <property type="entry name" value="alpha/beta hydrolase"/>
    <property type="match status" value="1"/>
</dbReference>
<dbReference type="InterPro" id="IPR029058">
    <property type="entry name" value="AB_hydrolase_fold"/>
</dbReference>
<dbReference type="InterPro" id="IPR042946">
    <property type="entry name" value="CMBL"/>
</dbReference>
<gene>
    <name evidence="7" type="ORF">LUZ63_003028</name>
</gene>
<dbReference type="EMBL" id="JAMQYH010000001">
    <property type="protein sequence ID" value="KAJ1703249.1"/>
    <property type="molecule type" value="Genomic_DNA"/>
</dbReference>
<evidence type="ECO:0000256" key="4">
    <source>
        <dbReference type="ARBA" id="ARBA00022490"/>
    </source>
</evidence>
<dbReference type="PANTHER" id="PTHR46812">
    <property type="entry name" value="CARBOXYMETHYLENEBUTENOLIDASE HOMOLOG"/>
    <property type="match status" value="1"/>
</dbReference>
<evidence type="ECO:0000256" key="1">
    <source>
        <dbReference type="ARBA" id="ARBA00004514"/>
    </source>
</evidence>
<dbReference type="PANTHER" id="PTHR46812:SF1">
    <property type="entry name" value="CARBOXYMETHYLENEBUTENOLIDASE HOMOLOG"/>
    <property type="match status" value="1"/>
</dbReference>
<evidence type="ECO:0000313" key="7">
    <source>
        <dbReference type="EMBL" id="KAJ1703249.1"/>
    </source>
</evidence>
<dbReference type="Pfam" id="PF01738">
    <property type="entry name" value="DLH"/>
    <property type="match status" value="1"/>
</dbReference>
<comment type="similarity">
    <text evidence="2">Belongs to the dienelactone hydrolase family.</text>
</comment>
<comment type="caution">
    <text evidence="7">The sequence shown here is derived from an EMBL/GenBank/DDBJ whole genome shotgun (WGS) entry which is preliminary data.</text>
</comment>
<comment type="subcellular location">
    <subcellularLocation>
        <location evidence="1">Cytoplasm</location>
        <location evidence="1">Cytosol</location>
    </subcellularLocation>
</comment>
<reference evidence="7" key="1">
    <citation type="journal article" date="2022" name="Cell">
        <title>Repeat-based holocentromeres influence genome architecture and karyotype evolution.</title>
        <authorList>
            <person name="Hofstatter P.G."/>
            <person name="Thangavel G."/>
            <person name="Lux T."/>
            <person name="Neumann P."/>
            <person name="Vondrak T."/>
            <person name="Novak P."/>
            <person name="Zhang M."/>
            <person name="Costa L."/>
            <person name="Castellani M."/>
            <person name="Scott A."/>
            <person name="Toegelov H."/>
            <person name="Fuchs J."/>
            <person name="Mata-Sucre Y."/>
            <person name="Dias Y."/>
            <person name="Vanzela A.L.L."/>
            <person name="Huettel B."/>
            <person name="Almeida C.C.S."/>
            <person name="Simkova H."/>
            <person name="Souza G."/>
            <person name="Pedrosa-Harand A."/>
            <person name="Macas J."/>
            <person name="Mayer K.F.X."/>
            <person name="Houben A."/>
            <person name="Marques A."/>
        </authorList>
    </citation>
    <scope>NUCLEOTIDE SEQUENCE</scope>
    <source>
        <strain evidence="7">RhyBre1mFocal</strain>
    </source>
</reference>
<evidence type="ECO:0000256" key="2">
    <source>
        <dbReference type="ARBA" id="ARBA00008456"/>
    </source>
</evidence>
<evidence type="ECO:0000259" key="6">
    <source>
        <dbReference type="Pfam" id="PF01738"/>
    </source>
</evidence>
<dbReference type="SUPFAM" id="SSF53474">
    <property type="entry name" value="alpha/beta-Hydrolases"/>
    <property type="match status" value="1"/>
</dbReference>
<keyword evidence="8" id="KW-1185">Reference proteome</keyword>
<sequence>MVAGKISLITVAEDHISPWLDALFLSFSLKNIISICLSFPDLNPMLAAPATTASVVVSSVASRRIHAFTASLPQRSLSLFRRRRNYISSLSVLRHVRKLFRVQVKLPYGVSTEQGEEDEACELVNGVDLLIGEGEGTIHAYLLKAVKNNNGSGVLLLSDIFGFEDSATRDFAYRVACNGYNVLVPDLFRGNPWRKDWPRSEFDKWLQTQIPLRVSKDIDLCTKWLIDEFKSAGISEKLGLIGFCFGGGRLIETLARDTNSDFATGVCFYGTRMDPSLCNQIQVPVLFISGDKDPLCPVSVLEEMERNIKGAKVVVYRGRGHGFAHRPESEEEDKDAEDAFVVTRTWLQEKLLASVARSVV</sequence>
<dbReference type="GO" id="GO:0009507">
    <property type="term" value="C:chloroplast"/>
    <property type="evidence" value="ECO:0007669"/>
    <property type="project" value="TreeGrafter"/>
</dbReference>
<evidence type="ECO:0000256" key="3">
    <source>
        <dbReference type="ARBA" id="ARBA00014180"/>
    </source>
</evidence>
<dbReference type="AlphaFoldDB" id="A0A9Q0D182"/>
<dbReference type="GO" id="GO:0016787">
    <property type="term" value="F:hydrolase activity"/>
    <property type="evidence" value="ECO:0007669"/>
    <property type="project" value="UniProtKB-KW"/>
</dbReference>
<dbReference type="Proteomes" id="UP001151287">
    <property type="component" value="Unassembled WGS sequence"/>
</dbReference>
<dbReference type="OrthoDB" id="17560at2759"/>
<protein>
    <recommendedName>
        <fullName evidence="3">Carboxymethylenebutenolidase homolog</fullName>
    </recommendedName>
</protein>
<keyword evidence="5" id="KW-0378">Hydrolase</keyword>
<evidence type="ECO:0000256" key="5">
    <source>
        <dbReference type="ARBA" id="ARBA00022801"/>
    </source>
</evidence>
<keyword evidence="4" id="KW-0963">Cytoplasm</keyword>
<evidence type="ECO:0000313" key="8">
    <source>
        <dbReference type="Proteomes" id="UP001151287"/>
    </source>
</evidence>
<organism evidence="7 8">
    <name type="scientific">Rhynchospora breviuscula</name>
    <dbReference type="NCBI Taxonomy" id="2022672"/>
    <lineage>
        <taxon>Eukaryota</taxon>
        <taxon>Viridiplantae</taxon>
        <taxon>Streptophyta</taxon>
        <taxon>Embryophyta</taxon>
        <taxon>Tracheophyta</taxon>
        <taxon>Spermatophyta</taxon>
        <taxon>Magnoliopsida</taxon>
        <taxon>Liliopsida</taxon>
        <taxon>Poales</taxon>
        <taxon>Cyperaceae</taxon>
        <taxon>Cyperoideae</taxon>
        <taxon>Rhynchosporeae</taxon>
        <taxon>Rhynchospora</taxon>
    </lineage>
</organism>
<feature type="domain" description="Dienelactone hydrolase" evidence="6">
    <location>
        <begin position="139"/>
        <end position="349"/>
    </location>
</feature>
<dbReference type="GO" id="GO:0005829">
    <property type="term" value="C:cytosol"/>
    <property type="evidence" value="ECO:0007669"/>
    <property type="project" value="UniProtKB-SubCell"/>
</dbReference>
<dbReference type="InterPro" id="IPR002925">
    <property type="entry name" value="Dienelactn_hydro"/>
</dbReference>
<proteinExistence type="inferred from homology"/>
<name>A0A9Q0D182_9POAL</name>
<accession>A0A9Q0D182</accession>